<dbReference type="GO" id="GO:0003743">
    <property type="term" value="F:translation initiation factor activity"/>
    <property type="evidence" value="ECO:0007669"/>
    <property type="project" value="UniProtKB-UniRule"/>
</dbReference>
<keyword evidence="9" id="KW-1185">Reference proteome</keyword>
<comment type="caution">
    <text evidence="8">The sequence shown here is derived from an EMBL/GenBank/DDBJ whole genome shotgun (WGS) entry which is preliminary data.</text>
</comment>
<keyword evidence="3" id="KW-0694">RNA-binding</keyword>
<sequence>MSKATKKKHVTKEVLDDFVLPEEEEFIVKVTAGRGNNLHEVQNSTGEKFLVSMPTKFRKNVWIKRGDFIIVNPIEEGDRVKAEIVTILYKDQIKYIKQEGKWPEQFNEVENEDLKDDMLPPSDSGDSDDEIGDMVRNVNRPQVYYEEDESDSDEDSENEDG</sequence>
<protein>
    <recommendedName>
        <fullName evidence="2">Probable RNA-binding protein EIF1AD</fullName>
    </recommendedName>
    <alternativeName>
        <fullName evidence="4">Eukaryotic translation initiation factor 1A domain-containing protein</fullName>
    </alternativeName>
</protein>
<dbReference type="SMART" id="SM00652">
    <property type="entry name" value="eIF1a"/>
    <property type="match status" value="1"/>
</dbReference>
<reference evidence="8 9" key="1">
    <citation type="submission" date="2024-01" db="EMBL/GenBank/DDBJ databases">
        <title>The genome of the rayed Mediterranean limpet Patella caerulea (Linnaeus, 1758).</title>
        <authorList>
            <person name="Anh-Thu Weber A."/>
            <person name="Halstead-Nussloch G."/>
        </authorList>
    </citation>
    <scope>NUCLEOTIDE SEQUENCE [LARGE SCALE GENOMIC DNA]</scope>
    <source>
        <strain evidence="8">AATW-2023a</strain>
        <tissue evidence="8">Whole specimen</tissue>
    </source>
</reference>
<keyword evidence="5" id="KW-0648">Protein biosynthesis</keyword>
<evidence type="ECO:0000259" key="7">
    <source>
        <dbReference type="PROSITE" id="PS50832"/>
    </source>
</evidence>
<feature type="region of interest" description="Disordered" evidence="6">
    <location>
        <begin position="110"/>
        <end position="161"/>
    </location>
</feature>
<dbReference type="Gene3D" id="2.40.50.140">
    <property type="entry name" value="Nucleic acid-binding proteins"/>
    <property type="match status" value="1"/>
</dbReference>
<dbReference type="PANTHER" id="PTHR21641:SF0">
    <property type="entry name" value="RNA-BINDING PROTEIN EIF1AD-RELATED"/>
    <property type="match status" value="1"/>
</dbReference>
<dbReference type="AlphaFoldDB" id="A0AAN8JRX2"/>
<accession>A0AAN8JRX2</accession>
<evidence type="ECO:0000313" key="9">
    <source>
        <dbReference type="Proteomes" id="UP001347796"/>
    </source>
</evidence>
<dbReference type="SUPFAM" id="SSF50249">
    <property type="entry name" value="Nucleic acid-binding proteins"/>
    <property type="match status" value="1"/>
</dbReference>
<dbReference type="InterPro" id="IPR006196">
    <property type="entry name" value="RNA-binding_domain_S1_IF1"/>
</dbReference>
<dbReference type="InterPro" id="IPR001253">
    <property type="entry name" value="TIF_eIF-1A"/>
</dbReference>
<feature type="compositionally biased region" description="Acidic residues" evidence="6">
    <location>
        <begin position="145"/>
        <end position="161"/>
    </location>
</feature>
<evidence type="ECO:0000256" key="6">
    <source>
        <dbReference type="SAM" id="MobiDB-lite"/>
    </source>
</evidence>
<name>A0AAN8JRX2_PATCE</name>
<evidence type="ECO:0000256" key="5">
    <source>
        <dbReference type="PROSITE-ProRule" id="PRU00181"/>
    </source>
</evidence>
<dbReference type="Pfam" id="PF01176">
    <property type="entry name" value="eIF-1a"/>
    <property type="match status" value="1"/>
</dbReference>
<evidence type="ECO:0000256" key="3">
    <source>
        <dbReference type="ARBA" id="ARBA00022884"/>
    </source>
</evidence>
<evidence type="ECO:0000313" key="8">
    <source>
        <dbReference type="EMBL" id="KAK6182866.1"/>
    </source>
</evidence>
<evidence type="ECO:0000256" key="2">
    <source>
        <dbReference type="ARBA" id="ARBA00020989"/>
    </source>
</evidence>
<organism evidence="8 9">
    <name type="scientific">Patella caerulea</name>
    <name type="common">Rayed Mediterranean limpet</name>
    <dbReference type="NCBI Taxonomy" id="87958"/>
    <lineage>
        <taxon>Eukaryota</taxon>
        <taxon>Metazoa</taxon>
        <taxon>Spiralia</taxon>
        <taxon>Lophotrochozoa</taxon>
        <taxon>Mollusca</taxon>
        <taxon>Gastropoda</taxon>
        <taxon>Patellogastropoda</taxon>
        <taxon>Patelloidea</taxon>
        <taxon>Patellidae</taxon>
        <taxon>Patella</taxon>
    </lineage>
</organism>
<dbReference type="InterPro" id="IPR039294">
    <property type="entry name" value="EIF1AD"/>
</dbReference>
<comment type="similarity">
    <text evidence="1">Belongs to the EIF1AD family.</text>
</comment>
<dbReference type="PROSITE" id="PS50832">
    <property type="entry name" value="S1_IF1_TYPE"/>
    <property type="match status" value="1"/>
</dbReference>
<dbReference type="PANTHER" id="PTHR21641">
    <property type="entry name" value="TRANSLATION INITIATION FACTOR-RELATED"/>
    <property type="match status" value="1"/>
</dbReference>
<keyword evidence="5" id="KW-0396">Initiation factor</keyword>
<dbReference type="GO" id="GO:0003723">
    <property type="term" value="F:RNA binding"/>
    <property type="evidence" value="ECO:0007669"/>
    <property type="project" value="UniProtKB-KW"/>
</dbReference>
<gene>
    <name evidence="8" type="ORF">SNE40_010454</name>
</gene>
<proteinExistence type="inferred from homology"/>
<evidence type="ECO:0000256" key="1">
    <source>
        <dbReference type="ARBA" id="ARBA00007340"/>
    </source>
</evidence>
<dbReference type="InterPro" id="IPR012340">
    <property type="entry name" value="NA-bd_OB-fold"/>
</dbReference>
<evidence type="ECO:0000256" key="4">
    <source>
        <dbReference type="ARBA" id="ARBA00031998"/>
    </source>
</evidence>
<dbReference type="EMBL" id="JAZGQO010000007">
    <property type="protein sequence ID" value="KAK6182866.1"/>
    <property type="molecule type" value="Genomic_DNA"/>
</dbReference>
<feature type="domain" description="S1-like" evidence="7">
    <location>
        <begin position="5"/>
        <end position="85"/>
    </location>
</feature>
<dbReference type="GO" id="GO:0005634">
    <property type="term" value="C:nucleus"/>
    <property type="evidence" value="ECO:0007669"/>
    <property type="project" value="TreeGrafter"/>
</dbReference>
<dbReference type="Proteomes" id="UP001347796">
    <property type="component" value="Unassembled WGS sequence"/>
</dbReference>